<dbReference type="Pfam" id="PF00420">
    <property type="entry name" value="Oxidored_q2"/>
    <property type="match status" value="1"/>
</dbReference>
<feature type="compositionally biased region" description="Basic and acidic residues" evidence="7">
    <location>
        <begin position="221"/>
        <end position="245"/>
    </location>
</feature>
<dbReference type="Gene3D" id="1.10.287.3510">
    <property type="match status" value="1"/>
</dbReference>
<keyword evidence="5 8" id="KW-1133">Transmembrane helix</keyword>
<feature type="transmembrane region" description="Helical" evidence="8">
    <location>
        <begin position="6"/>
        <end position="27"/>
    </location>
</feature>
<dbReference type="PANTHER" id="PTHR34583:SF2">
    <property type="entry name" value="ANTIPORTER SUBUNIT MNHC2-RELATED"/>
    <property type="match status" value="1"/>
</dbReference>
<evidence type="ECO:0000256" key="2">
    <source>
        <dbReference type="ARBA" id="ARBA00010388"/>
    </source>
</evidence>
<evidence type="ECO:0000256" key="1">
    <source>
        <dbReference type="ARBA" id="ARBA00004651"/>
    </source>
</evidence>
<comment type="subcellular location">
    <subcellularLocation>
        <location evidence="1">Cell membrane</location>
        <topology evidence="1">Multi-pass membrane protein</topology>
    </subcellularLocation>
</comment>
<feature type="compositionally biased region" description="Basic and acidic residues" evidence="7">
    <location>
        <begin position="141"/>
        <end position="150"/>
    </location>
</feature>
<dbReference type="AlphaFoldDB" id="A0A4R7J9W2"/>
<keyword evidence="10" id="KW-1185">Reference proteome</keyword>
<comment type="similarity">
    <text evidence="2">Belongs to the CPA3 antiporters (TC 2.A.63) subunit C family.</text>
</comment>
<dbReference type="GO" id="GO:0005886">
    <property type="term" value="C:plasma membrane"/>
    <property type="evidence" value="ECO:0007669"/>
    <property type="project" value="UniProtKB-SubCell"/>
</dbReference>
<evidence type="ECO:0000256" key="4">
    <source>
        <dbReference type="ARBA" id="ARBA00022692"/>
    </source>
</evidence>
<keyword evidence="6 8" id="KW-0472">Membrane</keyword>
<accession>A0A4R7J9W2</accession>
<keyword evidence="3" id="KW-1003">Cell membrane</keyword>
<evidence type="ECO:0000256" key="8">
    <source>
        <dbReference type="SAM" id="Phobius"/>
    </source>
</evidence>
<gene>
    <name evidence="9" type="ORF">CLV29_1789</name>
</gene>
<dbReference type="RefSeq" id="WP_243831803.1">
    <property type="nucleotide sequence ID" value="NZ_SOAW01000001.1"/>
</dbReference>
<dbReference type="InterPro" id="IPR039428">
    <property type="entry name" value="NUOK/Mnh_C1-like"/>
</dbReference>
<sequence length="245" mass="26119">MNPDMTPSLALVLVGAVVISAGIYLLLERSLTRILIGVLLASNGVNMLFLVASGRAGTPPLVGNSPAEEMADPLPQALVLTAIVITLGTSAFVLTLAYRSFQLNGNDEVADDVEDAQIRELADLDQASQSFDEADTAMPSEDERVIISEDERPEEPEPELDSDADESGDDTDDGEESFDSDGTDESEGDDQPDSDEADDEASGEGPAEDDQQPDPADELDEHIAESDAEHTAEDTGPTDNRKEQR</sequence>
<feature type="transmembrane region" description="Helical" evidence="8">
    <location>
        <begin position="77"/>
        <end position="98"/>
    </location>
</feature>
<feature type="region of interest" description="Disordered" evidence="7">
    <location>
        <begin position="123"/>
        <end position="245"/>
    </location>
</feature>
<comment type="caution">
    <text evidence="9">The sequence shown here is derived from an EMBL/GenBank/DDBJ whole genome shotgun (WGS) entry which is preliminary data.</text>
</comment>
<proteinExistence type="inferred from homology"/>
<evidence type="ECO:0000256" key="5">
    <source>
        <dbReference type="ARBA" id="ARBA00022989"/>
    </source>
</evidence>
<feature type="compositionally biased region" description="Acidic residues" evidence="7">
    <location>
        <begin position="151"/>
        <end position="220"/>
    </location>
</feature>
<evidence type="ECO:0000313" key="10">
    <source>
        <dbReference type="Proteomes" id="UP000295371"/>
    </source>
</evidence>
<dbReference type="Proteomes" id="UP000295371">
    <property type="component" value="Unassembled WGS sequence"/>
</dbReference>
<protein>
    <submittedName>
        <fullName evidence="9">Multisubunit Na+/H+ antiporter MnhC subunit</fullName>
    </submittedName>
</protein>
<dbReference type="EMBL" id="SOAW01000001">
    <property type="protein sequence ID" value="TDT34135.1"/>
    <property type="molecule type" value="Genomic_DNA"/>
</dbReference>
<dbReference type="PANTHER" id="PTHR34583">
    <property type="entry name" value="ANTIPORTER SUBUNIT MNHC2-RELATED"/>
    <property type="match status" value="1"/>
</dbReference>
<evidence type="ECO:0000256" key="6">
    <source>
        <dbReference type="ARBA" id="ARBA00023136"/>
    </source>
</evidence>
<keyword evidence="4 8" id="KW-0812">Transmembrane</keyword>
<dbReference type="NCBIfam" id="NF005929">
    <property type="entry name" value="PRK07946.1"/>
    <property type="match status" value="1"/>
</dbReference>
<organism evidence="9 10">
    <name type="scientific">Naumannella halotolerans</name>
    <dbReference type="NCBI Taxonomy" id="993414"/>
    <lineage>
        <taxon>Bacteria</taxon>
        <taxon>Bacillati</taxon>
        <taxon>Actinomycetota</taxon>
        <taxon>Actinomycetes</taxon>
        <taxon>Propionibacteriales</taxon>
        <taxon>Propionibacteriaceae</taxon>
        <taxon>Naumannella</taxon>
    </lineage>
</organism>
<feature type="transmembrane region" description="Helical" evidence="8">
    <location>
        <begin position="34"/>
        <end position="57"/>
    </location>
</feature>
<name>A0A4R7J9W2_9ACTN</name>
<evidence type="ECO:0000256" key="3">
    <source>
        <dbReference type="ARBA" id="ARBA00022475"/>
    </source>
</evidence>
<reference evidence="9 10" key="1">
    <citation type="submission" date="2019-03" db="EMBL/GenBank/DDBJ databases">
        <title>Genomic Encyclopedia of Archaeal and Bacterial Type Strains, Phase II (KMG-II): from individual species to whole genera.</title>
        <authorList>
            <person name="Goeker M."/>
        </authorList>
    </citation>
    <scope>NUCLEOTIDE SEQUENCE [LARGE SCALE GENOMIC DNA]</scope>
    <source>
        <strain evidence="9 10">DSM 24323</strain>
    </source>
</reference>
<dbReference type="InterPro" id="IPR050601">
    <property type="entry name" value="CPA3_antiporter_subunitC"/>
</dbReference>
<evidence type="ECO:0000313" key="9">
    <source>
        <dbReference type="EMBL" id="TDT34135.1"/>
    </source>
</evidence>
<evidence type="ECO:0000256" key="7">
    <source>
        <dbReference type="SAM" id="MobiDB-lite"/>
    </source>
</evidence>